<gene>
    <name evidence="1" type="ORF">COCMIDRAFT_25143</name>
</gene>
<organism evidence="1 2">
    <name type="scientific">Bipolaris oryzae ATCC 44560</name>
    <dbReference type="NCBI Taxonomy" id="930090"/>
    <lineage>
        <taxon>Eukaryota</taxon>
        <taxon>Fungi</taxon>
        <taxon>Dikarya</taxon>
        <taxon>Ascomycota</taxon>
        <taxon>Pezizomycotina</taxon>
        <taxon>Dothideomycetes</taxon>
        <taxon>Pleosporomycetidae</taxon>
        <taxon>Pleosporales</taxon>
        <taxon>Pleosporineae</taxon>
        <taxon>Pleosporaceae</taxon>
        <taxon>Bipolaris</taxon>
    </lineage>
</organism>
<evidence type="ECO:0000313" key="2">
    <source>
        <dbReference type="Proteomes" id="UP000054032"/>
    </source>
</evidence>
<protein>
    <submittedName>
        <fullName evidence="1">Uncharacterized protein</fullName>
    </submittedName>
</protein>
<evidence type="ECO:0000313" key="1">
    <source>
        <dbReference type="EMBL" id="EUC46944.1"/>
    </source>
</evidence>
<dbReference type="HOGENOM" id="CLU_1815469_0_0_1"/>
<dbReference type="AlphaFoldDB" id="W6ZHR1"/>
<proteinExistence type="predicted"/>
<dbReference type="EMBL" id="KI963959">
    <property type="protein sequence ID" value="EUC46944.1"/>
    <property type="molecule type" value="Genomic_DNA"/>
</dbReference>
<dbReference type="GeneID" id="19120711"/>
<keyword evidence="2" id="KW-1185">Reference proteome</keyword>
<dbReference type="KEGG" id="bor:COCMIDRAFT_25143"/>
<dbReference type="Proteomes" id="UP000054032">
    <property type="component" value="Unassembled WGS sequence"/>
</dbReference>
<dbReference type="RefSeq" id="XP_007686548.1">
    <property type="nucleotide sequence ID" value="XM_007688358.1"/>
</dbReference>
<name>W6ZHR1_COCMI</name>
<accession>W6ZHR1</accession>
<reference evidence="1 2" key="1">
    <citation type="journal article" date="2013" name="PLoS Genet.">
        <title>Comparative genome structure, secondary metabolite, and effector coding capacity across Cochliobolus pathogens.</title>
        <authorList>
            <person name="Condon B.J."/>
            <person name="Leng Y."/>
            <person name="Wu D."/>
            <person name="Bushley K.E."/>
            <person name="Ohm R.A."/>
            <person name="Otillar R."/>
            <person name="Martin J."/>
            <person name="Schackwitz W."/>
            <person name="Grimwood J."/>
            <person name="MohdZainudin N."/>
            <person name="Xue C."/>
            <person name="Wang R."/>
            <person name="Manning V.A."/>
            <person name="Dhillon B."/>
            <person name="Tu Z.J."/>
            <person name="Steffenson B.J."/>
            <person name="Salamov A."/>
            <person name="Sun H."/>
            <person name="Lowry S."/>
            <person name="LaButti K."/>
            <person name="Han J."/>
            <person name="Copeland A."/>
            <person name="Lindquist E."/>
            <person name="Barry K."/>
            <person name="Schmutz J."/>
            <person name="Baker S.E."/>
            <person name="Ciuffetti L.M."/>
            <person name="Grigoriev I.V."/>
            <person name="Zhong S."/>
            <person name="Turgeon B.G."/>
        </authorList>
    </citation>
    <scope>NUCLEOTIDE SEQUENCE [LARGE SCALE GENOMIC DNA]</scope>
    <source>
        <strain evidence="1 2">ATCC 44560</strain>
    </source>
</reference>
<dbReference type="OrthoDB" id="10593202at2759"/>
<sequence>MAINRHRSTDDDDSEMRSVTLMSLHSTVYRTRLHPTWADLLCSLKTSRPSQSSPWASRLVSTKVISGSLVHADSHPPLVWYRGSYQEDGCSFAPSLIYPDVGRGSQFVVSSCCCCCYCCCGYGMKACAQACNPQKKKEGSSM</sequence>